<reference evidence="2" key="1">
    <citation type="submission" date="2014-09" db="EMBL/GenBank/DDBJ databases">
        <authorList>
            <person name="Magalhaes I.L.F."/>
            <person name="Oliveira U."/>
            <person name="Santos F.R."/>
            <person name="Vidigal T.H.D.A."/>
            <person name="Brescovit A.D."/>
            <person name="Santos A.J."/>
        </authorList>
    </citation>
    <scope>NUCLEOTIDE SEQUENCE</scope>
    <source>
        <tissue evidence="2">Shoot tissue taken approximately 20 cm above the soil surface</tissue>
    </source>
</reference>
<protein>
    <submittedName>
        <fullName evidence="2">Uncharacterized protein</fullName>
    </submittedName>
</protein>
<evidence type="ECO:0000313" key="2">
    <source>
        <dbReference type="EMBL" id="JAD14933.1"/>
    </source>
</evidence>
<feature type="region of interest" description="Disordered" evidence="1">
    <location>
        <begin position="1"/>
        <end position="112"/>
    </location>
</feature>
<evidence type="ECO:0000256" key="1">
    <source>
        <dbReference type="SAM" id="MobiDB-lite"/>
    </source>
</evidence>
<proteinExistence type="predicted"/>
<name>A0A0A8XQF8_ARUDO</name>
<accession>A0A0A8XQF8</accession>
<feature type="compositionally biased region" description="Low complexity" evidence="1">
    <location>
        <begin position="72"/>
        <end position="86"/>
    </location>
</feature>
<dbReference type="EMBL" id="GBRH01282962">
    <property type="protein sequence ID" value="JAD14933.1"/>
    <property type="molecule type" value="Transcribed_RNA"/>
</dbReference>
<dbReference type="AlphaFoldDB" id="A0A0A8XQF8"/>
<organism evidence="2">
    <name type="scientific">Arundo donax</name>
    <name type="common">Giant reed</name>
    <name type="synonym">Donax arundinaceus</name>
    <dbReference type="NCBI Taxonomy" id="35708"/>
    <lineage>
        <taxon>Eukaryota</taxon>
        <taxon>Viridiplantae</taxon>
        <taxon>Streptophyta</taxon>
        <taxon>Embryophyta</taxon>
        <taxon>Tracheophyta</taxon>
        <taxon>Spermatophyta</taxon>
        <taxon>Magnoliopsida</taxon>
        <taxon>Liliopsida</taxon>
        <taxon>Poales</taxon>
        <taxon>Poaceae</taxon>
        <taxon>PACMAD clade</taxon>
        <taxon>Arundinoideae</taxon>
        <taxon>Arundineae</taxon>
        <taxon>Arundo</taxon>
    </lineage>
</organism>
<feature type="compositionally biased region" description="Polar residues" evidence="1">
    <location>
        <begin position="34"/>
        <end position="48"/>
    </location>
</feature>
<reference evidence="2" key="2">
    <citation type="journal article" date="2015" name="Data Brief">
        <title>Shoot transcriptome of the giant reed, Arundo donax.</title>
        <authorList>
            <person name="Barrero R.A."/>
            <person name="Guerrero F.D."/>
            <person name="Moolhuijzen P."/>
            <person name="Goolsby J.A."/>
            <person name="Tidwell J."/>
            <person name="Bellgard S.E."/>
            <person name="Bellgard M.I."/>
        </authorList>
    </citation>
    <scope>NUCLEOTIDE SEQUENCE</scope>
    <source>
        <tissue evidence="2">Shoot tissue taken approximately 20 cm above the soil surface</tissue>
    </source>
</reference>
<sequence length="112" mass="12177">MLSSTVRPRDSAMARSAPTIWSAEALSRPEVGSSRISTVGSCTASTPMDTRRRSPPERSLTLVSATRRRVSSSRSASTRMSPLLAAPRRRRALKSSVSRTVSRGNSTSRWVT</sequence>
<feature type="compositionally biased region" description="Polar residues" evidence="1">
    <location>
        <begin position="95"/>
        <end position="112"/>
    </location>
</feature>